<dbReference type="RefSeq" id="WP_050780217.1">
    <property type="nucleotide sequence ID" value="NZ_AP019774.1"/>
</dbReference>
<dbReference type="OrthoDB" id="5327073at2"/>
<sequence length="110" mass="12017">MNQTALHKAGTFLGLLLVLANLAWGSCSTQYGDFVIKQAKSFAKKIATGDPDDILWSPQFVVERSQALIGKTLYCGVVVRGYRAGYYNDDGRIARIGVDFACFGFAKDSK</sequence>
<dbReference type="EMBL" id="AP023036">
    <property type="protein sequence ID" value="BCD45120.1"/>
    <property type="molecule type" value="Genomic_DNA"/>
</dbReference>
<dbReference type="Proteomes" id="UP000509742">
    <property type="component" value="Chromosome"/>
</dbReference>
<name>A0A6J4CY14_9HELI</name>
<evidence type="ECO:0000313" key="3">
    <source>
        <dbReference type="EMBL" id="BCD70418.1"/>
    </source>
</evidence>
<gene>
    <name evidence="2" type="ORF">NHP190020_01590</name>
    <name evidence="3" type="ORF">SNTW_10630</name>
</gene>
<feature type="chain" id="PRO_5044644217" description="Lipoprotein" evidence="1">
    <location>
        <begin position="24"/>
        <end position="110"/>
    </location>
</feature>
<evidence type="ECO:0000313" key="2">
    <source>
        <dbReference type="EMBL" id="BCD45120.1"/>
    </source>
</evidence>
<dbReference type="GeneID" id="56929495"/>
<evidence type="ECO:0008006" key="6">
    <source>
        <dbReference type="Google" id="ProtNLM"/>
    </source>
</evidence>
<keyword evidence="5" id="KW-1185">Reference proteome</keyword>
<dbReference type="EMBL" id="AP019774">
    <property type="protein sequence ID" value="BCD70418.1"/>
    <property type="molecule type" value="Genomic_DNA"/>
</dbReference>
<keyword evidence="1" id="KW-0732">Signal</keyword>
<organism evidence="3 4">
    <name type="scientific">Helicobacter suis</name>
    <dbReference type="NCBI Taxonomy" id="104628"/>
    <lineage>
        <taxon>Bacteria</taxon>
        <taxon>Pseudomonadati</taxon>
        <taxon>Campylobacterota</taxon>
        <taxon>Epsilonproteobacteria</taxon>
        <taxon>Campylobacterales</taxon>
        <taxon>Helicobacteraceae</taxon>
        <taxon>Helicobacter</taxon>
    </lineage>
</organism>
<protein>
    <recommendedName>
        <fullName evidence="6">Lipoprotein</fullName>
    </recommendedName>
</protein>
<dbReference type="Proteomes" id="UP000317935">
    <property type="component" value="Chromosome"/>
</dbReference>
<evidence type="ECO:0000313" key="5">
    <source>
        <dbReference type="Proteomes" id="UP000509742"/>
    </source>
</evidence>
<feature type="signal peptide" evidence="1">
    <location>
        <begin position="1"/>
        <end position="23"/>
    </location>
</feature>
<proteinExistence type="predicted"/>
<reference evidence="3 4" key="1">
    <citation type="submission" date="2019-06" db="EMBL/GenBank/DDBJ databases">
        <title>Complete genome sequence of Helicobacter suis SNTW101c.</title>
        <authorList>
            <person name="Rimbara E."/>
            <person name="Suzuki M."/>
            <person name="Matsui H."/>
            <person name="Nakamura M."/>
            <person name="Mori S."/>
            <person name="Shibayama K."/>
        </authorList>
    </citation>
    <scope>NUCLEOTIDE SEQUENCE [LARGE SCALE GENOMIC DNA]</scope>
    <source>
        <strain evidence="3 4">SNTW101c</strain>
    </source>
</reference>
<accession>A0A6J4CY14</accession>
<dbReference type="AlphaFoldDB" id="A0A6J4CY14"/>
<evidence type="ECO:0000313" key="4">
    <source>
        <dbReference type="Proteomes" id="UP000317935"/>
    </source>
</evidence>
<reference evidence="2 5" key="2">
    <citation type="submission" date="2020-04" db="EMBL/GenBank/DDBJ databases">
        <title>Genomic analysis of gastric non-Helicobacter pylori Helicobacters isolated in Japan.</title>
        <authorList>
            <person name="Suzuki M."/>
            <person name="Rimbara E."/>
        </authorList>
    </citation>
    <scope>NUCLEOTIDE SEQUENCE [LARGE SCALE GENOMIC DNA]</scope>
    <source>
        <strain evidence="2 5">NHP19-0020</strain>
    </source>
</reference>
<evidence type="ECO:0000256" key="1">
    <source>
        <dbReference type="SAM" id="SignalP"/>
    </source>
</evidence>